<proteinExistence type="predicted"/>
<organism evidence="1 2">
    <name type="scientific">Candidatus Portnoybacteria bacterium CG09_land_8_20_14_0_10_44_13</name>
    <dbReference type="NCBI Taxonomy" id="1974811"/>
    <lineage>
        <taxon>Bacteria</taxon>
        <taxon>Candidatus Portnoyibacteriota</taxon>
    </lineage>
</organism>
<evidence type="ECO:0000313" key="1">
    <source>
        <dbReference type="EMBL" id="PIS17073.1"/>
    </source>
</evidence>
<dbReference type="Proteomes" id="UP000229080">
    <property type="component" value="Unassembled WGS sequence"/>
</dbReference>
<evidence type="ECO:0000313" key="2">
    <source>
        <dbReference type="Proteomes" id="UP000229080"/>
    </source>
</evidence>
<accession>A0A2H0WWN2</accession>
<sequence>MARWNGQEETFTPFASTHTYENRVQASSSLFNFPNVDSKEYGLFEYPEILGAYTCAHILGQGGPTLAAAEWKLSVLNARVAASRQGWVWILVFNNKPFQTGIAQQNYWKSGNKNELVINIGVDSQFNVQWCHVFSWTDVEKLKIDTRS</sequence>
<gene>
    <name evidence="1" type="ORF">COT61_00530</name>
</gene>
<protein>
    <submittedName>
        <fullName evidence="1">Uncharacterized protein</fullName>
    </submittedName>
</protein>
<comment type="caution">
    <text evidence="1">The sequence shown here is derived from an EMBL/GenBank/DDBJ whole genome shotgun (WGS) entry which is preliminary data.</text>
</comment>
<feature type="non-terminal residue" evidence="1">
    <location>
        <position position="148"/>
    </location>
</feature>
<dbReference type="AlphaFoldDB" id="A0A2H0WWN2"/>
<dbReference type="EMBL" id="PEZF01000018">
    <property type="protein sequence ID" value="PIS17073.1"/>
    <property type="molecule type" value="Genomic_DNA"/>
</dbReference>
<reference evidence="2" key="1">
    <citation type="submission" date="2017-09" db="EMBL/GenBank/DDBJ databases">
        <title>Depth-based differentiation of microbial function through sediment-hosted aquifers and enrichment of novel symbionts in the deep terrestrial subsurface.</title>
        <authorList>
            <person name="Probst A.J."/>
            <person name="Ladd B."/>
            <person name="Jarett J.K."/>
            <person name="Geller-Mcgrath D.E."/>
            <person name="Sieber C.M.K."/>
            <person name="Emerson J.B."/>
            <person name="Anantharaman K."/>
            <person name="Thomas B.C."/>
            <person name="Malmstrom R."/>
            <person name="Stieglmeier M."/>
            <person name="Klingl A."/>
            <person name="Woyke T."/>
            <person name="Ryan C.M."/>
            <person name="Banfield J.F."/>
        </authorList>
    </citation>
    <scope>NUCLEOTIDE SEQUENCE [LARGE SCALE GENOMIC DNA]</scope>
</reference>
<name>A0A2H0WWN2_9BACT</name>